<reference evidence="1" key="1">
    <citation type="submission" date="2020-08" db="EMBL/GenBank/DDBJ databases">
        <title>Multicomponent nature underlies the extraordinary mechanical properties of spider dragline silk.</title>
        <authorList>
            <person name="Kono N."/>
            <person name="Nakamura H."/>
            <person name="Mori M."/>
            <person name="Yoshida Y."/>
            <person name="Ohtoshi R."/>
            <person name="Malay A.D."/>
            <person name="Moran D.A.P."/>
            <person name="Tomita M."/>
            <person name="Numata K."/>
            <person name="Arakawa K."/>
        </authorList>
    </citation>
    <scope>NUCLEOTIDE SEQUENCE</scope>
</reference>
<protein>
    <submittedName>
        <fullName evidence="1">Uncharacterized protein</fullName>
    </submittedName>
</protein>
<name>A0A8X6Q2M3_NEPPI</name>
<evidence type="ECO:0000313" key="2">
    <source>
        <dbReference type="Proteomes" id="UP000887013"/>
    </source>
</evidence>
<gene>
    <name evidence="1" type="ORF">NPIL_395351</name>
</gene>
<keyword evidence="2" id="KW-1185">Reference proteome</keyword>
<organism evidence="1 2">
    <name type="scientific">Nephila pilipes</name>
    <name type="common">Giant wood spider</name>
    <name type="synonym">Nephila maculata</name>
    <dbReference type="NCBI Taxonomy" id="299642"/>
    <lineage>
        <taxon>Eukaryota</taxon>
        <taxon>Metazoa</taxon>
        <taxon>Ecdysozoa</taxon>
        <taxon>Arthropoda</taxon>
        <taxon>Chelicerata</taxon>
        <taxon>Arachnida</taxon>
        <taxon>Araneae</taxon>
        <taxon>Araneomorphae</taxon>
        <taxon>Entelegynae</taxon>
        <taxon>Araneoidea</taxon>
        <taxon>Nephilidae</taxon>
        <taxon>Nephila</taxon>
    </lineage>
</organism>
<dbReference type="Proteomes" id="UP000887013">
    <property type="component" value="Unassembled WGS sequence"/>
</dbReference>
<accession>A0A8X6Q2M3</accession>
<evidence type="ECO:0000313" key="1">
    <source>
        <dbReference type="EMBL" id="GFT98683.1"/>
    </source>
</evidence>
<dbReference type="EMBL" id="BMAW01075823">
    <property type="protein sequence ID" value="GFT98683.1"/>
    <property type="molecule type" value="Genomic_DNA"/>
</dbReference>
<sequence length="115" mass="13525">MSLTGQYMTDEDLIAADNLKTRENINFPIMSLYLEVLRFPGYFSARLCSKNSKYRKFHPWWVPHNLIHQQNSKLQGSALNMQFRDDDDDRSVVTQWLKSFFDKVSKDSYPSIINA</sequence>
<comment type="caution">
    <text evidence="1">The sequence shown here is derived from an EMBL/GenBank/DDBJ whole genome shotgun (WGS) entry which is preliminary data.</text>
</comment>
<proteinExistence type="predicted"/>
<dbReference type="AlphaFoldDB" id="A0A8X6Q2M3"/>